<dbReference type="AlphaFoldDB" id="A0A5P9CEY9"/>
<dbReference type="InterPro" id="IPR006409">
    <property type="entry name" value="G3P_cytidylTrfase"/>
</dbReference>
<feature type="domain" description="Cytidyltransferase-like" evidence="3">
    <location>
        <begin position="5"/>
        <end position="123"/>
    </location>
</feature>
<accession>A0A5P9CEY9</accession>
<dbReference type="Gene3D" id="3.40.50.620">
    <property type="entry name" value="HUPs"/>
    <property type="match status" value="1"/>
</dbReference>
<dbReference type="SUPFAM" id="SSF52374">
    <property type="entry name" value="Nucleotidylyl transferase"/>
    <property type="match status" value="1"/>
</dbReference>
<evidence type="ECO:0000313" key="4">
    <source>
        <dbReference type="EMBL" id="QFT24859.1"/>
    </source>
</evidence>
<dbReference type="PANTHER" id="PTHR43793:SF1">
    <property type="entry name" value="FAD SYNTHASE"/>
    <property type="match status" value="1"/>
</dbReference>
<dbReference type="CDD" id="cd02171">
    <property type="entry name" value="G3P_Cytidylyltransferase"/>
    <property type="match status" value="1"/>
</dbReference>
<dbReference type="RefSeq" id="WP_152429194.1">
    <property type="nucleotide sequence ID" value="NZ_CBCSDK010000020.1"/>
</dbReference>
<dbReference type="GO" id="GO:0019350">
    <property type="term" value="P:teichoic acid biosynthetic process"/>
    <property type="evidence" value="ECO:0007669"/>
    <property type="project" value="InterPro"/>
</dbReference>
<reference evidence="4 5" key="1">
    <citation type="submission" date="2019-10" db="EMBL/GenBank/DDBJ databases">
        <title>Complete genome sequence of Vibrio sp. strain THAF100, isolated from non-filtered water from the water column of tank 6 of a marine aquarium containing stony-coral fragments. Water maintained at 26 degree C.</title>
        <authorList>
            <person name="Ruckert C."/>
            <person name="Franco A."/>
            <person name="Kalinowski J."/>
            <person name="Glaeser S."/>
        </authorList>
    </citation>
    <scope>NUCLEOTIDE SEQUENCE [LARGE SCALE GENOMIC DNA]</scope>
    <source>
        <strain evidence="4 5">THAF100</strain>
    </source>
</reference>
<name>A0A5P9CEY9_9VIBR</name>
<dbReference type="OrthoDB" id="9802794at2"/>
<evidence type="ECO:0000256" key="2">
    <source>
        <dbReference type="ARBA" id="ARBA00022695"/>
    </source>
</evidence>
<proteinExistence type="predicted"/>
<dbReference type="PANTHER" id="PTHR43793">
    <property type="entry name" value="FAD SYNTHASE"/>
    <property type="match status" value="1"/>
</dbReference>
<dbReference type="KEGG" id="vaq:FIV01_00065"/>
<dbReference type="EMBL" id="CP045350">
    <property type="protein sequence ID" value="QFT24859.1"/>
    <property type="molecule type" value="Genomic_DNA"/>
</dbReference>
<dbReference type="EC" id="2.7.7.39" evidence="4"/>
<dbReference type="InterPro" id="IPR004821">
    <property type="entry name" value="Cyt_trans-like"/>
</dbReference>
<dbReference type="GO" id="GO:0047348">
    <property type="term" value="F:glycerol-3-phosphate cytidylyltransferase activity"/>
    <property type="evidence" value="ECO:0007669"/>
    <property type="project" value="UniProtKB-EC"/>
</dbReference>
<evidence type="ECO:0000313" key="5">
    <source>
        <dbReference type="Proteomes" id="UP000326936"/>
    </source>
</evidence>
<dbReference type="GO" id="GO:0046872">
    <property type="term" value="F:metal ion binding"/>
    <property type="evidence" value="ECO:0007669"/>
    <property type="project" value="InterPro"/>
</dbReference>
<dbReference type="NCBIfam" id="TIGR01518">
    <property type="entry name" value="g3p_cytidyltrns"/>
    <property type="match status" value="1"/>
</dbReference>
<protein>
    <submittedName>
        <fullName evidence="4">Glycerol-3-phosphate cytidylyltransferase</fullName>
        <ecNumber evidence="4">2.7.7.39</ecNumber>
    </submittedName>
</protein>
<evidence type="ECO:0000259" key="3">
    <source>
        <dbReference type="Pfam" id="PF01467"/>
    </source>
</evidence>
<keyword evidence="2 4" id="KW-0548">Nucleotidyltransferase</keyword>
<evidence type="ECO:0000256" key="1">
    <source>
        <dbReference type="ARBA" id="ARBA00022679"/>
    </source>
</evidence>
<keyword evidence="1 4" id="KW-0808">Transferase</keyword>
<keyword evidence="5" id="KW-1185">Reference proteome</keyword>
<gene>
    <name evidence="4" type="primary">tagD</name>
    <name evidence="4" type="ORF">FIV01_00065</name>
</gene>
<dbReference type="Proteomes" id="UP000326936">
    <property type="component" value="Chromosome"/>
</dbReference>
<organism evidence="4 5">
    <name type="scientific">Vibrio aquimaris</name>
    <dbReference type="NCBI Taxonomy" id="2587862"/>
    <lineage>
        <taxon>Bacteria</taxon>
        <taxon>Pseudomonadati</taxon>
        <taxon>Pseudomonadota</taxon>
        <taxon>Gammaproteobacteria</taxon>
        <taxon>Vibrionales</taxon>
        <taxon>Vibrionaceae</taxon>
        <taxon>Vibrio</taxon>
    </lineage>
</organism>
<dbReference type="InterPro" id="IPR014729">
    <property type="entry name" value="Rossmann-like_a/b/a_fold"/>
</dbReference>
<dbReference type="Pfam" id="PF01467">
    <property type="entry name" value="CTP_transf_like"/>
    <property type="match status" value="1"/>
</dbReference>
<dbReference type="InterPro" id="IPR050385">
    <property type="entry name" value="Archaeal_FAD_synthase"/>
</dbReference>
<dbReference type="GO" id="GO:0005737">
    <property type="term" value="C:cytoplasm"/>
    <property type="evidence" value="ECO:0007669"/>
    <property type="project" value="InterPro"/>
</dbReference>
<dbReference type="NCBIfam" id="TIGR00125">
    <property type="entry name" value="cyt_tran_rel"/>
    <property type="match status" value="1"/>
</dbReference>
<sequence length="153" mass="17737">MKTVVTYGTFDLFHVGHIRLLKRLRELGDRLVVGLSSDDFNELKGKKSFFSYEERAEIVGACKYVDEVFPEHNWEQKLSDVKKYNVDIFAMGDDWEGKFDFLKDLCEVVYLPRTEDISTTSIKSTLASYDRQELEKVEQSLHDVIAVVKAMSR</sequence>